<keyword evidence="2" id="KW-1003">Cell membrane</keyword>
<proteinExistence type="predicted"/>
<dbReference type="Proteomes" id="UP000694888">
    <property type="component" value="Unplaced"/>
</dbReference>
<evidence type="ECO:0000256" key="4">
    <source>
        <dbReference type="ARBA" id="ARBA00022989"/>
    </source>
</evidence>
<evidence type="ECO:0000256" key="3">
    <source>
        <dbReference type="ARBA" id="ARBA00022692"/>
    </source>
</evidence>
<keyword evidence="3 10" id="KW-0812">Transmembrane</keyword>
<evidence type="ECO:0000256" key="10">
    <source>
        <dbReference type="SAM" id="Phobius"/>
    </source>
</evidence>
<dbReference type="InterPro" id="IPR000276">
    <property type="entry name" value="GPCR_Rhodpsn"/>
</dbReference>
<evidence type="ECO:0000259" key="11">
    <source>
        <dbReference type="PROSITE" id="PS50262"/>
    </source>
</evidence>
<keyword evidence="12" id="KW-1185">Reference proteome</keyword>
<reference evidence="13 14" key="1">
    <citation type="submission" date="2025-05" db="UniProtKB">
        <authorList>
            <consortium name="RefSeq"/>
        </authorList>
    </citation>
    <scope>IDENTIFICATION</scope>
</reference>
<keyword evidence="4 10" id="KW-1133">Transmembrane helix</keyword>
<dbReference type="PROSITE" id="PS50262">
    <property type="entry name" value="G_PROTEIN_RECEP_F1_2"/>
    <property type="match status" value="1"/>
</dbReference>
<protein>
    <submittedName>
        <fullName evidence="13 14">Uncharacterized protein LOC101852289</fullName>
    </submittedName>
</protein>
<dbReference type="InterPro" id="IPR017452">
    <property type="entry name" value="GPCR_Rhodpsn_7TM"/>
</dbReference>
<accession>A0ABM0JAW7</accession>
<feature type="transmembrane region" description="Helical" evidence="10">
    <location>
        <begin position="179"/>
        <end position="204"/>
    </location>
</feature>
<feature type="transmembrane region" description="Helical" evidence="10">
    <location>
        <begin position="57"/>
        <end position="77"/>
    </location>
</feature>
<dbReference type="Gene3D" id="1.20.1070.10">
    <property type="entry name" value="Rhodopsin 7-helix transmembrane proteins"/>
    <property type="match status" value="1"/>
</dbReference>
<feature type="compositionally biased region" description="Acidic residues" evidence="9">
    <location>
        <begin position="433"/>
        <end position="442"/>
    </location>
</feature>
<dbReference type="RefSeq" id="XP_005089480.1">
    <property type="nucleotide sequence ID" value="XM_005089423.3"/>
</dbReference>
<dbReference type="CDD" id="cd00637">
    <property type="entry name" value="7tm_classA_rhodopsin-like"/>
    <property type="match status" value="1"/>
</dbReference>
<feature type="transmembrane region" description="Helical" evidence="10">
    <location>
        <begin position="136"/>
        <end position="159"/>
    </location>
</feature>
<gene>
    <name evidence="13 14" type="primary">LOC101852289</name>
</gene>
<evidence type="ECO:0000256" key="7">
    <source>
        <dbReference type="ARBA" id="ARBA00023170"/>
    </source>
</evidence>
<feature type="region of interest" description="Disordered" evidence="9">
    <location>
        <begin position="623"/>
        <end position="718"/>
    </location>
</feature>
<feature type="compositionally biased region" description="Low complexity" evidence="9">
    <location>
        <begin position="695"/>
        <end position="705"/>
    </location>
</feature>
<evidence type="ECO:0000256" key="5">
    <source>
        <dbReference type="ARBA" id="ARBA00023040"/>
    </source>
</evidence>
<evidence type="ECO:0000313" key="14">
    <source>
        <dbReference type="RefSeq" id="XP_005089481.1"/>
    </source>
</evidence>
<organism evidence="12 13">
    <name type="scientific">Aplysia californica</name>
    <name type="common">California sea hare</name>
    <dbReference type="NCBI Taxonomy" id="6500"/>
    <lineage>
        <taxon>Eukaryota</taxon>
        <taxon>Metazoa</taxon>
        <taxon>Spiralia</taxon>
        <taxon>Lophotrochozoa</taxon>
        <taxon>Mollusca</taxon>
        <taxon>Gastropoda</taxon>
        <taxon>Heterobranchia</taxon>
        <taxon>Euthyneura</taxon>
        <taxon>Tectipleura</taxon>
        <taxon>Aplysiida</taxon>
        <taxon>Aplysioidea</taxon>
        <taxon>Aplysiidae</taxon>
        <taxon>Aplysia</taxon>
    </lineage>
</organism>
<feature type="transmembrane region" description="Helical" evidence="10">
    <location>
        <begin position="97"/>
        <end position="115"/>
    </location>
</feature>
<feature type="compositionally biased region" description="Polar residues" evidence="9">
    <location>
        <begin position="559"/>
        <end position="582"/>
    </location>
</feature>
<keyword evidence="6 10" id="KW-0472">Membrane</keyword>
<evidence type="ECO:0000313" key="12">
    <source>
        <dbReference type="Proteomes" id="UP000694888"/>
    </source>
</evidence>
<evidence type="ECO:0000256" key="1">
    <source>
        <dbReference type="ARBA" id="ARBA00004651"/>
    </source>
</evidence>
<feature type="transmembrane region" description="Helical" evidence="10">
    <location>
        <begin position="246"/>
        <end position="267"/>
    </location>
</feature>
<feature type="compositionally biased region" description="Basic residues" evidence="9">
    <location>
        <begin position="656"/>
        <end position="668"/>
    </location>
</feature>
<keyword evidence="8" id="KW-0807">Transducer</keyword>
<feature type="compositionally biased region" description="Polar residues" evidence="9">
    <location>
        <begin position="446"/>
        <end position="458"/>
    </location>
</feature>
<comment type="subcellular location">
    <subcellularLocation>
        <location evidence="1">Cell membrane</location>
        <topology evidence="1">Multi-pass membrane protein</topology>
    </subcellularLocation>
</comment>
<dbReference type="RefSeq" id="XP_005089481.1">
    <property type="nucleotide sequence ID" value="XM_005089424.3"/>
</dbReference>
<evidence type="ECO:0000313" key="13">
    <source>
        <dbReference type="RefSeq" id="XP_005089480.1"/>
    </source>
</evidence>
<dbReference type="GeneID" id="101852289"/>
<evidence type="ECO:0000256" key="6">
    <source>
        <dbReference type="ARBA" id="ARBA00023136"/>
    </source>
</evidence>
<name>A0ABM0JAW7_APLCA</name>
<dbReference type="PRINTS" id="PR00237">
    <property type="entry name" value="GPCRRHODOPSN"/>
</dbReference>
<feature type="transmembrane region" description="Helical" evidence="10">
    <location>
        <begin position="287"/>
        <end position="307"/>
    </location>
</feature>
<feature type="transmembrane region" description="Helical" evidence="10">
    <location>
        <begin position="23"/>
        <end position="45"/>
    </location>
</feature>
<dbReference type="Pfam" id="PF00001">
    <property type="entry name" value="7tm_1"/>
    <property type="match status" value="1"/>
</dbReference>
<evidence type="ECO:0000256" key="8">
    <source>
        <dbReference type="ARBA" id="ARBA00023224"/>
    </source>
</evidence>
<feature type="compositionally biased region" description="Basic and acidic residues" evidence="9">
    <location>
        <begin position="583"/>
        <end position="593"/>
    </location>
</feature>
<sequence length="718" mass="79505">MSSTSPGLNTTSTTSDISRAPRMVFLTLFMIMSSVGSLLLIIVIVHSRKHRTIQNLLIANVCVVCFIDTFLNMSLVMGSLIVDHWAFGDFMCKVNCFFLNLVNIETVLLLMSLSVDRYFSLRHSLKYEAWLFSYRIYLIIAYLWLHAAAFSIPFLTDAVSSQFRPQLHLCSVTGDTSVVFVYLTLIICFLAPLVSIVVFQILIVRVTCELRNSKRTQDPHKNYTQMLNETPLSDSVVSHPSCYTRILFVLWLILNVPFVITSSIKHYEQSQGVEESQFLDYPWEVDAVFIWMKFFFSAIFPFVTFFCKKDLWQSTKECVLCRRNNSIIDIEVVGLGSDTNVSKDKPPNIEVEFSTPKNKEKEREKAEVSHILAFSVPVLFATSTGICIEDKSSEHVTDTSSLSQNELAITAAIKGKKLDISYSDPEWPEELIGDTSDYDSSCEIDQYSSSQPVSTRNVHGTLHRTRSLSDPEIAAHPSPNKAKVVKRFSGTSGADSGLDLSGTSGTNTGKLISATVAPQGSQPSPCDQESAVPSLVKINSPNASSLLKEDVKSSKTKNNDNLASKTENVDSNPPSKKLTSNKNGKDIRTVVSSHSEEIKIKQIVSSEEMAQKGAISKETTIKRDCSAETVQSSGKSQNRLPTRLKPIEGKESPSPKVRRKKHKIKRVGRSSNTVVTPGVAKICGHKDDASSSEHTAQSRTSSASRTTKDVSNRTNSDG</sequence>
<dbReference type="PANTHER" id="PTHR22752">
    <property type="entry name" value="G PROTEIN-COUPLED RECEPTOR"/>
    <property type="match status" value="1"/>
</dbReference>
<feature type="domain" description="G-protein coupled receptors family 1 profile" evidence="11">
    <location>
        <begin position="36"/>
        <end position="304"/>
    </location>
</feature>
<feature type="compositionally biased region" description="Polar residues" evidence="9">
    <location>
        <begin position="628"/>
        <end position="640"/>
    </location>
</feature>
<feature type="region of interest" description="Disordered" evidence="9">
    <location>
        <begin position="433"/>
        <end position="482"/>
    </location>
</feature>
<evidence type="ECO:0000256" key="2">
    <source>
        <dbReference type="ARBA" id="ARBA00022475"/>
    </source>
</evidence>
<dbReference type="SUPFAM" id="SSF81321">
    <property type="entry name" value="Family A G protein-coupled receptor-like"/>
    <property type="match status" value="1"/>
</dbReference>
<keyword evidence="7" id="KW-0675">Receptor</keyword>
<feature type="region of interest" description="Disordered" evidence="9">
    <location>
        <begin position="546"/>
        <end position="593"/>
    </location>
</feature>
<evidence type="ECO:0000256" key="9">
    <source>
        <dbReference type="SAM" id="MobiDB-lite"/>
    </source>
</evidence>
<keyword evidence="5" id="KW-0297">G-protein coupled receptor</keyword>